<dbReference type="GO" id="GO:0005829">
    <property type="term" value="C:cytosol"/>
    <property type="evidence" value="ECO:0007669"/>
    <property type="project" value="TreeGrafter"/>
</dbReference>
<dbReference type="GO" id="GO:0051082">
    <property type="term" value="F:unfolded protein binding"/>
    <property type="evidence" value="ECO:0007669"/>
    <property type="project" value="InterPro"/>
</dbReference>
<dbReference type="PRINTS" id="PR00625">
    <property type="entry name" value="JDOMAIN"/>
</dbReference>
<dbReference type="InterPro" id="IPR002939">
    <property type="entry name" value="DnaJ_C"/>
</dbReference>
<dbReference type="InterPro" id="IPR036869">
    <property type="entry name" value="J_dom_sf"/>
</dbReference>
<dbReference type="GO" id="GO:0006457">
    <property type="term" value="P:protein folding"/>
    <property type="evidence" value="ECO:0007669"/>
    <property type="project" value="InterPro"/>
</dbReference>
<dbReference type="Pfam" id="PF00226">
    <property type="entry name" value="DnaJ"/>
    <property type="match status" value="1"/>
</dbReference>
<dbReference type="CDD" id="cd10747">
    <property type="entry name" value="DnaJ_C"/>
    <property type="match status" value="1"/>
</dbReference>
<dbReference type="PANTHER" id="PTHR24078">
    <property type="entry name" value="DNAJ HOMOLOG SUBFAMILY C MEMBER"/>
    <property type="match status" value="1"/>
</dbReference>
<evidence type="ECO:0000313" key="5">
    <source>
        <dbReference type="Proteomes" id="UP001157974"/>
    </source>
</evidence>
<evidence type="ECO:0000256" key="2">
    <source>
        <dbReference type="SAM" id="MobiDB-lite"/>
    </source>
</evidence>
<reference evidence="4 5" key="1">
    <citation type="journal article" date="2023" name="Nat. Commun.">
        <title>Origin of minicircular mitochondrial genomes in red algae.</title>
        <authorList>
            <person name="Lee Y."/>
            <person name="Cho C.H."/>
            <person name="Lee Y.M."/>
            <person name="Park S.I."/>
            <person name="Yang J.H."/>
            <person name="West J.A."/>
            <person name="Bhattacharya D."/>
            <person name="Yoon H.S."/>
        </authorList>
    </citation>
    <scope>NUCLEOTIDE SEQUENCE [LARGE SCALE GENOMIC DNA]</scope>
    <source>
        <strain evidence="4 5">CCMP1338</strain>
        <tissue evidence="4">Whole cell</tissue>
    </source>
</reference>
<dbReference type="SUPFAM" id="SSF49493">
    <property type="entry name" value="HSP40/DnaJ peptide-binding domain"/>
    <property type="match status" value="2"/>
</dbReference>
<dbReference type="Proteomes" id="UP001157974">
    <property type="component" value="Unassembled WGS sequence"/>
</dbReference>
<dbReference type="Gene3D" id="2.60.260.20">
    <property type="entry name" value="Urease metallochaperone UreE, N-terminal domain"/>
    <property type="match status" value="2"/>
</dbReference>
<dbReference type="Gene3D" id="1.10.287.110">
    <property type="entry name" value="DnaJ domain"/>
    <property type="match status" value="1"/>
</dbReference>
<keyword evidence="5" id="KW-1185">Reference proteome</keyword>
<dbReference type="AlphaFoldDB" id="A0AAV8UQQ6"/>
<feature type="domain" description="J" evidence="3">
    <location>
        <begin position="4"/>
        <end position="70"/>
    </location>
</feature>
<organism evidence="4 5">
    <name type="scientific">Rhodosorus marinus</name>
    <dbReference type="NCBI Taxonomy" id="101924"/>
    <lineage>
        <taxon>Eukaryota</taxon>
        <taxon>Rhodophyta</taxon>
        <taxon>Stylonematophyceae</taxon>
        <taxon>Stylonematales</taxon>
        <taxon>Stylonemataceae</taxon>
        <taxon>Rhodosorus</taxon>
    </lineage>
</organism>
<dbReference type="EMBL" id="JAMWBK010000005">
    <property type="protein sequence ID" value="KAJ8904866.1"/>
    <property type="molecule type" value="Genomic_DNA"/>
</dbReference>
<protein>
    <recommendedName>
        <fullName evidence="3">J domain-containing protein</fullName>
    </recommendedName>
</protein>
<comment type="caution">
    <text evidence="4">The sequence shown here is derived from an EMBL/GenBank/DDBJ whole genome shotgun (WGS) entry which is preliminary data.</text>
</comment>
<dbReference type="Pfam" id="PF01556">
    <property type="entry name" value="DnaJ_C"/>
    <property type="match status" value="1"/>
</dbReference>
<keyword evidence="1" id="KW-0143">Chaperone</keyword>
<dbReference type="InterPro" id="IPR008971">
    <property type="entry name" value="HSP40/DnaJ_pept-bd"/>
</dbReference>
<dbReference type="GO" id="GO:0051087">
    <property type="term" value="F:protein-folding chaperone binding"/>
    <property type="evidence" value="ECO:0007669"/>
    <property type="project" value="TreeGrafter"/>
</dbReference>
<dbReference type="SMART" id="SM00271">
    <property type="entry name" value="DnaJ"/>
    <property type="match status" value="1"/>
</dbReference>
<evidence type="ECO:0000259" key="3">
    <source>
        <dbReference type="PROSITE" id="PS50076"/>
    </source>
</evidence>
<dbReference type="InterPro" id="IPR051339">
    <property type="entry name" value="DnaJ_subfamily_B"/>
</dbReference>
<feature type="region of interest" description="Disordered" evidence="2">
    <location>
        <begin position="117"/>
        <end position="153"/>
    </location>
</feature>
<gene>
    <name evidence="4" type="ORF">NDN08_001380</name>
</gene>
<dbReference type="InterPro" id="IPR018253">
    <property type="entry name" value="DnaJ_domain_CS"/>
</dbReference>
<dbReference type="PROSITE" id="PS50076">
    <property type="entry name" value="DNAJ_2"/>
    <property type="match status" value="1"/>
</dbReference>
<proteinExistence type="predicted"/>
<dbReference type="CDD" id="cd06257">
    <property type="entry name" value="DnaJ"/>
    <property type="match status" value="1"/>
</dbReference>
<dbReference type="FunFam" id="2.60.260.20:FF:000006">
    <property type="entry name" value="DnaJ subfamily B member 13"/>
    <property type="match status" value="1"/>
</dbReference>
<sequence length="340" mass="38004">MAYDYYSTLGVDQSANLSTLTTAYKTLAARYHPSRQESSSVLSKSYFKLIAEAYQVLSNKYLRVLYGKFGKGEAGKPWAEVLVEAMSGNTFSDENRPVLVTAEELFKQVFGVSDISSANDITPAPPPKRQRPNEATSIYPGAPTSWRNRNLPKDPDKEMVYSISLEDLYKGVRRRLKLTHTIIDKHSGTPVRVSELKEFVLRPGTFAGTKVRFENAGDETPGRIPADVVLVVHEKPHSCFVRKVNDLVATYNISLPDALTGTTLKLTCLDGKELAIPITEVVKPGYTKRIAEAGMPLRKSNSRKFGDLLVNFQIMFPQNLLTARKEEVRKLLTEQEDDDI</sequence>
<dbReference type="SUPFAM" id="SSF46565">
    <property type="entry name" value="Chaperone J-domain"/>
    <property type="match status" value="1"/>
</dbReference>
<dbReference type="InterPro" id="IPR001623">
    <property type="entry name" value="DnaJ_domain"/>
</dbReference>
<accession>A0AAV8UQQ6</accession>
<evidence type="ECO:0000256" key="1">
    <source>
        <dbReference type="ARBA" id="ARBA00023186"/>
    </source>
</evidence>
<evidence type="ECO:0000313" key="4">
    <source>
        <dbReference type="EMBL" id="KAJ8904866.1"/>
    </source>
</evidence>
<name>A0AAV8UQQ6_9RHOD</name>
<dbReference type="PROSITE" id="PS00636">
    <property type="entry name" value="DNAJ_1"/>
    <property type="match status" value="1"/>
</dbReference>
<dbReference type="PANTHER" id="PTHR24078:SF553">
    <property type="entry name" value="DNAJ HOMOLOG SUBFAMILY B MEMBER 5"/>
    <property type="match status" value="1"/>
</dbReference>